<dbReference type="PANTHER" id="PTHR48070">
    <property type="entry name" value="ESTERASE OVCA2"/>
    <property type="match status" value="1"/>
</dbReference>
<dbReference type="Proteomes" id="UP000256690">
    <property type="component" value="Unassembled WGS sequence"/>
</dbReference>
<dbReference type="EMBL" id="PVWQ01000002">
    <property type="protein sequence ID" value="RDW89981.1"/>
    <property type="molecule type" value="Genomic_DNA"/>
</dbReference>
<keyword evidence="1" id="KW-0378">Hydrolase</keyword>
<protein>
    <recommendedName>
        <fullName evidence="2">Serine hydrolase domain-containing protein</fullName>
    </recommendedName>
</protein>
<dbReference type="GO" id="GO:0005634">
    <property type="term" value="C:nucleus"/>
    <property type="evidence" value="ECO:0007669"/>
    <property type="project" value="TreeGrafter"/>
</dbReference>
<dbReference type="OrthoDB" id="414698at2759"/>
<evidence type="ECO:0000259" key="2">
    <source>
        <dbReference type="Pfam" id="PF03959"/>
    </source>
</evidence>
<dbReference type="GO" id="GO:0005737">
    <property type="term" value="C:cytoplasm"/>
    <property type="evidence" value="ECO:0007669"/>
    <property type="project" value="TreeGrafter"/>
</dbReference>
<dbReference type="PANTHER" id="PTHR48070:SF4">
    <property type="entry name" value="ESTERASE ALNB"/>
    <property type="match status" value="1"/>
</dbReference>
<dbReference type="InterPro" id="IPR050593">
    <property type="entry name" value="LovG"/>
</dbReference>
<comment type="caution">
    <text evidence="3">The sequence shown here is derived from an EMBL/GenBank/DDBJ whole genome shotgun (WGS) entry which is preliminary data.</text>
</comment>
<dbReference type="InterPro" id="IPR029058">
    <property type="entry name" value="AB_hydrolase_fold"/>
</dbReference>
<dbReference type="Gene3D" id="3.40.50.1820">
    <property type="entry name" value="alpha/beta hydrolase"/>
    <property type="match status" value="1"/>
</dbReference>
<reference evidence="3 4" key="1">
    <citation type="journal article" date="2018" name="IMA Fungus">
        <title>IMA Genome-F 9: Draft genome sequence of Annulohypoxylon stygium, Aspergillus mulundensis, Berkeleyomyces basicola (syn. Thielaviopsis basicola), Ceratocystis smalleyi, two Cercospora beticola strains, Coleophoma cylindrospora, Fusarium fracticaudum, Phialophora cf. hyalina, and Morchella septimelata.</title>
        <authorList>
            <person name="Wingfield B.D."/>
            <person name="Bills G.F."/>
            <person name="Dong Y."/>
            <person name="Huang W."/>
            <person name="Nel W.J."/>
            <person name="Swalarsk-Parry B.S."/>
            <person name="Vaghefi N."/>
            <person name="Wilken P.M."/>
            <person name="An Z."/>
            <person name="de Beer Z.W."/>
            <person name="De Vos L."/>
            <person name="Chen L."/>
            <person name="Duong T.A."/>
            <person name="Gao Y."/>
            <person name="Hammerbacher A."/>
            <person name="Kikkert J.R."/>
            <person name="Li Y."/>
            <person name="Li H."/>
            <person name="Li K."/>
            <person name="Li Q."/>
            <person name="Liu X."/>
            <person name="Ma X."/>
            <person name="Naidoo K."/>
            <person name="Pethybridge S.J."/>
            <person name="Sun J."/>
            <person name="Steenkamp E.T."/>
            <person name="van der Nest M.A."/>
            <person name="van Wyk S."/>
            <person name="Wingfield M.J."/>
            <person name="Xiong C."/>
            <person name="Yue Q."/>
            <person name="Zhang X."/>
        </authorList>
    </citation>
    <scope>NUCLEOTIDE SEQUENCE [LARGE SCALE GENOMIC DNA]</scope>
    <source>
        <strain evidence="3 4">DSM 5745</strain>
    </source>
</reference>
<dbReference type="GO" id="GO:0019748">
    <property type="term" value="P:secondary metabolic process"/>
    <property type="evidence" value="ECO:0007669"/>
    <property type="project" value="TreeGrafter"/>
</dbReference>
<name>A0A3D8SUX3_9EURO</name>
<feature type="domain" description="Serine hydrolase" evidence="2">
    <location>
        <begin position="2"/>
        <end position="193"/>
    </location>
</feature>
<dbReference type="SUPFAM" id="SSF53474">
    <property type="entry name" value="alpha/beta-Hydrolases"/>
    <property type="match status" value="1"/>
</dbReference>
<evidence type="ECO:0000256" key="1">
    <source>
        <dbReference type="ARBA" id="ARBA00022801"/>
    </source>
</evidence>
<dbReference type="GeneID" id="38112126"/>
<proteinExistence type="predicted"/>
<dbReference type="Pfam" id="PF03959">
    <property type="entry name" value="FSH1"/>
    <property type="match status" value="1"/>
</dbReference>
<evidence type="ECO:0000313" key="4">
    <source>
        <dbReference type="Proteomes" id="UP000256690"/>
    </source>
</evidence>
<gene>
    <name evidence="3" type="ORF">DSM5745_01756</name>
</gene>
<keyword evidence="4" id="KW-1185">Reference proteome</keyword>
<dbReference type="AlphaFoldDB" id="A0A3D8SUX3"/>
<dbReference type="InterPro" id="IPR005645">
    <property type="entry name" value="FSH-like_dom"/>
</dbReference>
<organism evidence="3 4">
    <name type="scientific">Aspergillus mulundensis</name>
    <dbReference type="NCBI Taxonomy" id="1810919"/>
    <lineage>
        <taxon>Eukaryota</taxon>
        <taxon>Fungi</taxon>
        <taxon>Dikarya</taxon>
        <taxon>Ascomycota</taxon>
        <taxon>Pezizomycotina</taxon>
        <taxon>Eurotiomycetes</taxon>
        <taxon>Eurotiomycetidae</taxon>
        <taxon>Eurotiales</taxon>
        <taxon>Aspergillaceae</taxon>
        <taxon>Aspergillus</taxon>
        <taxon>Aspergillus subgen. Nidulantes</taxon>
    </lineage>
</organism>
<dbReference type="GO" id="GO:0016787">
    <property type="term" value="F:hydrolase activity"/>
    <property type="evidence" value="ECO:0007669"/>
    <property type="project" value="UniProtKB-KW"/>
</dbReference>
<accession>A0A3D8SUX3</accession>
<evidence type="ECO:0000313" key="3">
    <source>
        <dbReference type="EMBL" id="RDW89981.1"/>
    </source>
</evidence>
<dbReference type="RefSeq" id="XP_026606935.1">
    <property type="nucleotide sequence ID" value="XM_026743772.1"/>
</dbReference>
<sequence length="322" mass="35314">MRFLCLHGIGSNSRILQQQTAAIRYELGSAHTYDFVEGTIPWDADPKLKGTMLDGEKTFTYLEPSSAESCLRATELLEQYVAAEGPYDGVIGFSLGSILALSWMIQQRQEKGIEGSPFKVAIFFSSIFPLRDMDALRQGRVVTLASIPEECLDLPTAHIWGAEDEGQEHAENTYRACKASTRSVYVHGRGHEISTAPDDLISMVKVINRAIGQFAISCDSANEADPFLSAHYRTVTHTSDIVSGIHHSGTTTEISQSMCCAMHGSQAKESDRTPKVEVAGLQPWVTGRGSAEGSLQDTYPKYTPWPVLIVTHWLTPHSANGH</sequence>